<name>A0A4R6P273_NOCIG</name>
<proteinExistence type="predicted"/>
<dbReference type="Proteomes" id="UP000295087">
    <property type="component" value="Unassembled WGS sequence"/>
</dbReference>
<organism evidence="4 5">
    <name type="scientific">Nocardia ignorata</name>
    <dbReference type="NCBI Taxonomy" id="145285"/>
    <lineage>
        <taxon>Bacteria</taxon>
        <taxon>Bacillati</taxon>
        <taxon>Actinomycetota</taxon>
        <taxon>Actinomycetes</taxon>
        <taxon>Mycobacteriales</taxon>
        <taxon>Nocardiaceae</taxon>
        <taxon>Nocardia</taxon>
    </lineage>
</organism>
<dbReference type="InterPro" id="IPR006119">
    <property type="entry name" value="Resolv_N"/>
</dbReference>
<dbReference type="InterPro" id="IPR050639">
    <property type="entry name" value="SSR_resolvase"/>
</dbReference>
<dbReference type="GO" id="GO:0000150">
    <property type="term" value="F:DNA strand exchange activity"/>
    <property type="evidence" value="ECO:0007669"/>
    <property type="project" value="InterPro"/>
</dbReference>
<protein>
    <submittedName>
        <fullName evidence="4">DNA invertase Pin-like site-specific DNA recombinase</fullName>
    </submittedName>
</protein>
<feature type="coiled-coil region" evidence="1">
    <location>
        <begin position="452"/>
        <end position="479"/>
    </location>
</feature>
<evidence type="ECO:0000313" key="4">
    <source>
        <dbReference type="EMBL" id="TDP31788.1"/>
    </source>
</evidence>
<dbReference type="InterPro" id="IPR038109">
    <property type="entry name" value="DNA_bind_recomb_sf"/>
</dbReference>
<keyword evidence="1" id="KW-0175">Coiled coil</keyword>
<dbReference type="RefSeq" id="WP_067487971.1">
    <property type="nucleotide sequence ID" value="NZ_SNXK01000007.1"/>
</dbReference>
<feature type="region of interest" description="Disordered" evidence="2">
    <location>
        <begin position="340"/>
        <end position="369"/>
    </location>
</feature>
<dbReference type="InterPro" id="IPR011109">
    <property type="entry name" value="DNA_bind_recombinase_dom"/>
</dbReference>
<dbReference type="AlphaFoldDB" id="A0A4R6P273"/>
<dbReference type="EMBL" id="SNXK01000007">
    <property type="protein sequence ID" value="TDP31788.1"/>
    <property type="molecule type" value="Genomic_DNA"/>
</dbReference>
<feature type="compositionally biased region" description="Basic residues" evidence="2">
    <location>
        <begin position="340"/>
        <end position="353"/>
    </location>
</feature>
<feature type="domain" description="Recombinase" evidence="3">
    <location>
        <begin position="187"/>
        <end position="349"/>
    </location>
</feature>
<comment type="caution">
    <text evidence="4">The sequence shown here is derived from an EMBL/GenBank/DDBJ whole genome shotgun (WGS) entry which is preliminary data.</text>
</comment>
<dbReference type="Pfam" id="PF00239">
    <property type="entry name" value="Resolvase"/>
    <property type="match status" value="1"/>
</dbReference>
<dbReference type="GO" id="GO:0003677">
    <property type="term" value="F:DNA binding"/>
    <property type="evidence" value="ECO:0007669"/>
    <property type="project" value="InterPro"/>
</dbReference>
<dbReference type="SMART" id="SM00857">
    <property type="entry name" value="Resolvase"/>
    <property type="match status" value="1"/>
</dbReference>
<gene>
    <name evidence="4" type="ORF">DFR75_10713</name>
</gene>
<evidence type="ECO:0000256" key="2">
    <source>
        <dbReference type="SAM" id="MobiDB-lite"/>
    </source>
</evidence>
<dbReference type="PROSITE" id="PS51737">
    <property type="entry name" value="RECOMBINASE_DNA_BIND"/>
    <property type="match status" value="1"/>
</dbReference>
<evidence type="ECO:0000259" key="3">
    <source>
        <dbReference type="PROSITE" id="PS51737"/>
    </source>
</evidence>
<dbReference type="Gene3D" id="3.40.50.1390">
    <property type="entry name" value="Resolvase, N-terminal catalytic domain"/>
    <property type="match status" value="1"/>
</dbReference>
<dbReference type="CDD" id="cd00338">
    <property type="entry name" value="Ser_Recombinase"/>
    <property type="match status" value="1"/>
</dbReference>
<dbReference type="Gene3D" id="3.90.1750.20">
    <property type="entry name" value="Putative Large Serine Recombinase, Chain B, Domain 2"/>
    <property type="match status" value="1"/>
</dbReference>
<sequence>MTTDVNEWAVLDDLLGLETTDLGSTVEEELAFYGRCSTEDNQDPESSYQWQRGNAEKFVNARIVKSYFDVGQSRSVPWHRRRHAAELLEDLRNRDRGWTGIVVGEGTRCWFGNQFSLIAPRIHAYGVSIWVPELGGRYDPHNVTHSIMMNMLGGLSESERRHVQQRTRASMDAQVLNEGRHQGGRPPYGYTVIDGPPHPNPNRAADNLKLRILSIDAAAAPVVQRIFRAYLDGRGDKAIATELNRDNIPCPSAHRPEQNRHRSGDGWQTSTIAAILQNPRYTGYAFFGRWTKTESLLDPDDVAAGHIVKFKRSPAQRIVRSRHPAHPAIISVETFTQATLKRKQRAGMSRRARSKLERTRSNTSTPPRPFRGRIRCDLCNRKMQAENVGGSVYYRCRASVLAPGSPQLVHHPRTINLREDHITGPVDTWLGTHFAPENIDRTVAALLAADDDDDSTARLKALRRRIEEAETKIDRHLAAIEAGVDPQVVVAALNAAQADKAAAEVETNNLPKTVRLTETEIRKLIESFGDIRLVLTNGSPAHKQELYEALMLQVRYSYPEHRLFLSANLTAADTATRKSAHSITTEVALRARQ</sequence>
<accession>A0A4R6P273</accession>
<evidence type="ECO:0000256" key="1">
    <source>
        <dbReference type="SAM" id="Coils"/>
    </source>
</evidence>
<dbReference type="Pfam" id="PF07508">
    <property type="entry name" value="Recombinase"/>
    <property type="match status" value="1"/>
</dbReference>
<reference evidence="4 5" key="1">
    <citation type="submission" date="2019-03" db="EMBL/GenBank/DDBJ databases">
        <title>Genomic Encyclopedia of Type Strains, Phase IV (KMG-IV): sequencing the most valuable type-strain genomes for metagenomic binning, comparative biology and taxonomic classification.</title>
        <authorList>
            <person name="Goeker M."/>
        </authorList>
    </citation>
    <scope>NUCLEOTIDE SEQUENCE [LARGE SCALE GENOMIC DNA]</scope>
    <source>
        <strain evidence="4 5">DSM 44496</strain>
    </source>
</reference>
<dbReference type="PANTHER" id="PTHR30461:SF23">
    <property type="entry name" value="DNA RECOMBINASE-RELATED"/>
    <property type="match status" value="1"/>
</dbReference>
<dbReference type="InterPro" id="IPR036162">
    <property type="entry name" value="Resolvase-like_N_sf"/>
</dbReference>
<keyword evidence="5" id="KW-1185">Reference proteome</keyword>
<evidence type="ECO:0000313" key="5">
    <source>
        <dbReference type="Proteomes" id="UP000295087"/>
    </source>
</evidence>
<dbReference type="SUPFAM" id="SSF53041">
    <property type="entry name" value="Resolvase-like"/>
    <property type="match status" value="1"/>
</dbReference>
<dbReference type="PANTHER" id="PTHR30461">
    <property type="entry name" value="DNA-INVERTASE FROM LAMBDOID PROPHAGE"/>
    <property type="match status" value="1"/>
</dbReference>